<evidence type="ECO:0000313" key="2">
    <source>
        <dbReference type="EMBL" id="ORY45267.1"/>
    </source>
</evidence>
<gene>
    <name evidence="2" type="ORF">BCR33DRAFT_197570</name>
</gene>
<dbReference type="Gene3D" id="3.30.2230.10">
    <property type="entry name" value="DUSP-like"/>
    <property type="match status" value="1"/>
</dbReference>
<sequence>MQSITFRVRSLYLRQAQHFEFWCYKCTKWMGKQTEYVAETHFTDKIISAFLKPNQEPYKFLDTHFASWNKRRYIERGMYKIVESDRLYMLSRDFLLQWREFLLSNAGPPDGIDNWSLIINAEEGDEDGFTGRDESEYRIHPDALPFRDFGLISERDYLNLYSFYGGGPSLSVEQNIPTDDPIYSGLLQRITTLKANS</sequence>
<accession>A0A1Y2CEE6</accession>
<dbReference type="Pfam" id="PF06337">
    <property type="entry name" value="DUSP"/>
    <property type="match status" value="1"/>
</dbReference>
<evidence type="ECO:0000259" key="1">
    <source>
        <dbReference type="PROSITE" id="PS51283"/>
    </source>
</evidence>
<dbReference type="OrthoDB" id="3219396at2759"/>
<organism evidence="2 3">
    <name type="scientific">Rhizoclosmatium globosum</name>
    <dbReference type="NCBI Taxonomy" id="329046"/>
    <lineage>
        <taxon>Eukaryota</taxon>
        <taxon>Fungi</taxon>
        <taxon>Fungi incertae sedis</taxon>
        <taxon>Chytridiomycota</taxon>
        <taxon>Chytridiomycota incertae sedis</taxon>
        <taxon>Chytridiomycetes</taxon>
        <taxon>Chytridiales</taxon>
        <taxon>Chytriomycetaceae</taxon>
        <taxon>Rhizoclosmatium</taxon>
    </lineage>
</organism>
<protein>
    <recommendedName>
        <fullName evidence="1">DUSP domain-containing protein</fullName>
    </recommendedName>
</protein>
<keyword evidence="3" id="KW-1185">Reference proteome</keyword>
<dbReference type="AlphaFoldDB" id="A0A1Y2CEE6"/>
<proteinExistence type="predicted"/>
<reference evidence="2 3" key="1">
    <citation type="submission" date="2016-07" db="EMBL/GenBank/DDBJ databases">
        <title>Pervasive Adenine N6-methylation of Active Genes in Fungi.</title>
        <authorList>
            <consortium name="DOE Joint Genome Institute"/>
            <person name="Mondo S.J."/>
            <person name="Dannebaum R.O."/>
            <person name="Kuo R.C."/>
            <person name="Labutti K."/>
            <person name="Haridas S."/>
            <person name="Kuo A."/>
            <person name="Salamov A."/>
            <person name="Ahrendt S.R."/>
            <person name="Lipzen A."/>
            <person name="Sullivan W."/>
            <person name="Andreopoulos W.B."/>
            <person name="Clum A."/>
            <person name="Lindquist E."/>
            <person name="Daum C."/>
            <person name="Ramamoorthy G.K."/>
            <person name="Gryganskyi A."/>
            <person name="Culley D."/>
            <person name="Magnuson J.K."/>
            <person name="James T.Y."/>
            <person name="O'Malley M.A."/>
            <person name="Stajich J.E."/>
            <person name="Spatafora J.W."/>
            <person name="Visel A."/>
            <person name="Grigoriev I.V."/>
        </authorList>
    </citation>
    <scope>NUCLEOTIDE SEQUENCE [LARGE SCALE GENOMIC DNA]</scope>
    <source>
        <strain evidence="2 3">JEL800</strain>
    </source>
</reference>
<dbReference type="InterPro" id="IPR035927">
    <property type="entry name" value="DUSP-like_sf"/>
</dbReference>
<feature type="domain" description="DUSP" evidence="1">
    <location>
        <begin position="61"/>
        <end position="176"/>
    </location>
</feature>
<dbReference type="Proteomes" id="UP000193642">
    <property type="component" value="Unassembled WGS sequence"/>
</dbReference>
<dbReference type="PROSITE" id="PS51283">
    <property type="entry name" value="DUSP"/>
    <property type="match status" value="1"/>
</dbReference>
<name>A0A1Y2CEE6_9FUNG</name>
<dbReference type="EMBL" id="MCGO01000020">
    <property type="protein sequence ID" value="ORY45267.1"/>
    <property type="molecule type" value="Genomic_DNA"/>
</dbReference>
<dbReference type="GO" id="GO:0004843">
    <property type="term" value="F:cysteine-type deubiquitinase activity"/>
    <property type="evidence" value="ECO:0007669"/>
    <property type="project" value="InterPro"/>
</dbReference>
<dbReference type="InterPro" id="IPR006615">
    <property type="entry name" value="Pept_C19_DUSP"/>
</dbReference>
<comment type="caution">
    <text evidence="2">The sequence shown here is derived from an EMBL/GenBank/DDBJ whole genome shotgun (WGS) entry which is preliminary data.</text>
</comment>
<dbReference type="SUPFAM" id="SSF143791">
    <property type="entry name" value="DUSP-like"/>
    <property type="match status" value="1"/>
</dbReference>
<evidence type="ECO:0000313" key="3">
    <source>
        <dbReference type="Proteomes" id="UP000193642"/>
    </source>
</evidence>